<dbReference type="PROSITE" id="PS51352">
    <property type="entry name" value="THIOREDOXIN_2"/>
    <property type="match status" value="1"/>
</dbReference>
<dbReference type="GO" id="GO:0015035">
    <property type="term" value="F:protein-disulfide reductase activity"/>
    <property type="evidence" value="ECO:0007669"/>
    <property type="project" value="TreeGrafter"/>
</dbReference>
<dbReference type="OrthoDB" id="9790390at2"/>
<sequence length="107" mass="11827">MGPIKAIQDTTYEQETRNGLVLIDFRSDWCPPCTAVDRVLMQLAANPQLAQQVKFVSITVNRQPLIARAIGVQSTPTVILKKDGHIVDAVIGPRSVGEFKALIMKHF</sequence>
<dbReference type="Pfam" id="PF00085">
    <property type="entry name" value="Thioredoxin"/>
    <property type="match status" value="1"/>
</dbReference>
<dbReference type="InterPro" id="IPR013766">
    <property type="entry name" value="Thioredoxin_domain"/>
</dbReference>
<evidence type="ECO:0000259" key="3">
    <source>
        <dbReference type="PROSITE" id="PS51352"/>
    </source>
</evidence>
<name>A0A1Z5IW52_9LACO</name>
<dbReference type="GO" id="GO:0005829">
    <property type="term" value="C:cytosol"/>
    <property type="evidence" value="ECO:0007669"/>
    <property type="project" value="TreeGrafter"/>
</dbReference>
<dbReference type="RefSeq" id="WP_089121143.1">
    <property type="nucleotide sequence ID" value="NZ_BCMI01000010.1"/>
</dbReference>
<dbReference type="EMBL" id="BCMI01000010">
    <property type="protein sequence ID" value="GAX05995.1"/>
    <property type="molecule type" value="Genomic_DNA"/>
</dbReference>
<dbReference type="GO" id="GO:0016853">
    <property type="term" value="F:isomerase activity"/>
    <property type="evidence" value="ECO:0007669"/>
    <property type="project" value="UniProtKB-KW"/>
</dbReference>
<keyword evidence="2" id="KW-0676">Redox-active center</keyword>
<dbReference type="Proteomes" id="UP000198414">
    <property type="component" value="Unassembled WGS sequence"/>
</dbReference>
<dbReference type="SUPFAM" id="SSF52833">
    <property type="entry name" value="Thioredoxin-like"/>
    <property type="match status" value="1"/>
</dbReference>
<comment type="similarity">
    <text evidence="1">Belongs to the thioredoxin family.</text>
</comment>
<dbReference type="InterPro" id="IPR036249">
    <property type="entry name" value="Thioredoxin-like_sf"/>
</dbReference>
<evidence type="ECO:0000313" key="5">
    <source>
        <dbReference type="Proteomes" id="UP000198414"/>
    </source>
</evidence>
<keyword evidence="4" id="KW-0413">Isomerase</keyword>
<dbReference type="PANTHER" id="PTHR45663:SF11">
    <property type="entry name" value="GEO12009P1"/>
    <property type="match status" value="1"/>
</dbReference>
<evidence type="ECO:0000313" key="4">
    <source>
        <dbReference type="EMBL" id="GAX05995.1"/>
    </source>
</evidence>
<dbReference type="Gene3D" id="3.40.30.10">
    <property type="entry name" value="Glutaredoxin"/>
    <property type="match status" value="1"/>
</dbReference>
<comment type="caution">
    <text evidence="4">The sequence shown here is derived from an EMBL/GenBank/DDBJ whole genome shotgun (WGS) entry which is preliminary data.</text>
</comment>
<accession>A0A1Z5IW52</accession>
<reference evidence="4 5" key="1">
    <citation type="submission" date="2015-11" db="EMBL/GenBank/DDBJ databases">
        <title>Draft genome sequences of new species of the genus Lactobacillus isolated from orchardgrass silage.</title>
        <authorList>
            <person name="Tohno M."/>
            <person name="Tanizawa Y."/>
            <person name="Arita M."/>
        </authorList>
    </citation>
    <scope>NUCLEOTIDE SEQUENCE [LARGE SCALE GENOMIC DNA]</scope>
    <source>
        <strain evidence="4 5">IWT25</strain>
    </source>
</reference>
<gene>
    <name evidence="4" type="primary">trxA_4</name>
    <name evidence="4" type="ORF">IWT25_01320</name>
</gene>
<evidence type="ECO:0000256" key="1">
    <source>
        <dbReference type="ARBA" id="ARBA00008987"/>
    </source>
</evidence>
<protein>
    <submittedName>
        <fullName evidence="4">Thiol-disulfide isomerase</fullName>
    </submittedName>
</protein>
<evidence type="ECO:0000256" key="2">
    <source>
        <dbReference type="ARBA" id="ARBA00023284"/>
    </source>
</evidence>
<dbReference type="GO" id="GO:0045454">
    <property type="term" value="P:cell redox homeostasis"/>
    <property type="evidence" value="ECO:0007669"/>
    <property type="project" value="TreeGrafter"/>
</dbReference>
<feature type="domain" description="Thioredoxin" evidence="3">
    <location>
        <begin position="1"/>
        <end position="107"/>
    </location>
</feature>
<dbReference type="PANTHER" id="PTHR45663">
    <property type="entry name" value="GEO12009P1"/>
    <property type="match status" value="1"/>
</dbReference>
<dbReference type="CDD" id="cd02947">
    <property type="entry name" value="TRX_family"/>
    <property type="match status" value="1"/>
</dbReference>
<proteinExistence type="inferred from homology"/>
<dbReference type="AlphaFoldDB" id="A0A1Z5IW52"/>
<organism evidence="4 5">
    <name type="scientific">Secundilactobacillus pentosiphilus</name>
    <dbReference type="NCBI Taxonomy" id="1714682"/>
    <lineage>
        <taxon>Bacteria</taxon>
        <taxon>Bacillati</taxon>
        <taxon>Bacillota</taxon>
        <taxon>Bacilli</taxon>
        <taxon>Lactobacillales</taxon>
        <taxon>Lactobacillaceae</taxon>
        <taxon>Secundilactobacillus</taxon>
    </lineage>
</organism>